<dbReference type="Proteomes" id="UP000249616">
    <property type="component" value="Chromosome"/>
</dbReference>
<keyword evidence="4" id="KW-1185">Reference proteome</keyword>
<evidence type="ECO:0000313" key="3">
    <source>
        <dbReference type="EMBL" id="AWW41413.1"/>
    </source>
</evidence>
<evidence type="ECO:0000256" key="1">
    <source>
        <dbReference type="SAM" id="MobiDB-lite"/>
    </source>
</evidence>
<dbReference type="AlphaFoldDB" id="A0A2Z4JAL1"/>
<dbReference type="EMBL" id="CP030073">
    <property type="protein sequence ID" value="AWW41413.1"/>
    <property type="molecule type" value="Genomic_DNA"/>
</dbReference>
<dbReference type="KEGG" id="scad:DN051_36030"/>
<evidence type="ECO:0000256" key="2">
    <source>
        <dbReference type="SAM" id="SignalP"/>
    </source>
</evidence>
<sequence>MRGRRRAALVGVVAAGVLLLAGCADRTEVVTWTDEHGRACTGVAVVDSDDGDREVTSIDCDYPPEGRQPGEATWKPLPD</sequence>
<feature type="region of interest" description="Disordered" evidence="1">
    <location>
        <begin position="58"/>
        <end position="79"/>
    </location>
</feature>
<proteinExistence type="predicted"/>
<organism evidence="3 4">
    <name type="scientific">Streptomyces cadmiisoli</name>
    <dbReference type="NCBI Taxonomy" id="2184053"/>
    <lineage>
        <taxon>Bacteria</taxon>
        <taxon>Bacillati</taxon>
        <taxon>Actinomycetota</taxon>
        <taxon>Actinomycetes</taxon>
        <taxon>Kitasatosporales</taxon>
        <taxon>Streptomycetaceae</taxon>
        <taxon>Streptomyces</taxon>
        <taxon>Streptomyces aurantiacus group</taxon>
    </lineage>
</organism>
<dbReference type="RefSeq" id="WP_112440855.1">
    <property type="nucleotide sequence ID" value="NZ_CP030073.1"/>
</dbReference>
<protein>
    <submittedName>
        <fullName evidence="3">Uncharacterized protein</fullName>
    </submittedName>
</protein>
<feature type="chain" id="PRO_5016310905" evidence="2">
    <location>
        <begin position="27"/>
        <end position="79"/>
    </location>
</feature>
<gene>
    <name evidence="3" type="ORF">DN051_36030</name>
</gene>
<feature type="signal peptide" evidence="2">
    <location>
        <begin position="1"/>
        <end position="26"/>
    </location>
</feature>
<reference evidence="3 4" key="1">
    <citation type="journal article" date="2019" name="Int. J. Syst. Evol. Microbiol.">
        <title>Streptomyces cadmiisoli sp. nov., a novel actinomycete isolated from cadmium-contaminated soil.</title>
        <authorList>
            <person name="Li K."/>
            <person name="Tang X."/>
            <person name="Zhao J."/>
            <person name="Guo Y."/>
            <person name="Tang Y."/>
            <person name="Gao J."/>
        </authorList>
    </citation>
    <scope>NUCLEOTIDE SEQUENCE [LARGE SCALE GENOMIC DNA]</scope>
    <source>
        <strain evidence="3 4">ZFG47</strain>
    </source>
</reference>
<evidence type="ECO:0000313" key="4">
    <source>
        <dbReference type="Proteomes" id="UP000249616"/>
    </source>
</evidence>
<accession>A0A2Z4JAL1</accession>
<name>A0A2Z4JAL1_9ACTN</name>
<keyword evidence="2" id="KW-0732">Signal</keyword>
<dbReference type="PROSITE" id="PS51257">
    <property type="entry name" value="PROKAR_LIPOPROTEIN"/>
    <property type="match status" value="1"/>
</dbReference>